<evidence type="ECO:0000313" key="2">
    <source>
        <dbReference type="EMBL" id="CAB4945467.1"/>
    </source>
</evidence>
<sequence length="83" mass="8255">MRATEPSPSVPATLDGAPGTVRGVTSGLEPPVRDAPATFRARTVTVYGVPLSSPSQTAVVVVPLVTQDTGDPSGVVAAEAVTA</sequence>
<organism evidence="2">
    <name type="scientific">freshwater metagenome</name>
    <dbReference type="NCBI Taxonomy" id="449393"/>
    <lineage>
        <taxon>unclassified sequences</taxon>
        <taxon>metagenomes</taxon>
        <taxon>ecological metagenomes</taxon>
    </lineage>
</organism>
<proteinExistence type="predicted"/>
<dbReference type="EMBL" id="CAFBND010000050">
    <property type="protein sequence ID" value="CAB4945467.1"/>
    <property type="molecule type" value="Genomic_DNA"/>
</dbReference>
<gene>
    <name evidence="2" type="ORF">UFOPK3752_01328</name>
</gene>
<name>A0A6J7JRC4_9ZZZZ</name>
<evidence type="ECO:0000256" key="1">
    <source>
        <dbReference type="SAM" id="MobiDB-lite"/>
    </source>
</evidence>
<dbReference type="AlphaFoldDB" id="A0A6J7JRC4"/>
<accession>A0A6J7JRC4</accession>
<feature type="region of interest" description="Disordered" evidence="1">
    <location>
        <begin position="1"/>
        <end position="33"/>
    </location>
</feature>
<protein>
    <submittedName>
        <fullName evidence="2">Unannotated protein</fullName>
    </submittedName>
</protein>
<reference evidence="2" key="1">
    <citation type="submission" date="2020-05" db="EMBL/GenBank/DDBJ databases">
        <authorList>
            <person name="Chiriac C."/>
            <person name="Salcher M."/>
            <person name="Ghai R."/>
            <person name="Kavagutti S V."/>
        </authorList>
    </citation>
    <scope>NUCLEOTIDE SEQUENCE</scope>
</reference>